<dbReference type="PANTHER" id="PTHR43418:SF4">
    <property type="entry name" value="MULTIFUNCTIONAL TRYPTOPHAN BIOSYNTHESIS PROTEIN"/>
    <property type="match status" value="1"/>
</dbReference>
<dbReference type="EMBL" id="BMHM01000008">
    <property type="protein sequence ID" value="GGC99246.1"/>
    <property type="molecule type" value="Genomic_DNA"/>
</dbReference>
<gene>
    <name evidence="3" type="ORF">GCM10011382_32200</name>
</gene>
<dbReference type="InterPro" id="IPR050472">
    <property type="entry name" value="Anth_synth/Amidotransfase"/>
</dbReference>
<keyword evidence="1 3" id="KW-0315">Glutamine amidotransferase</keyword>
<name>A0ABQ1PLN2_9GAMM</name>
<dbReference type="InterPro" id="IPR029062">
    <property type="entry name" value="Class_I_gatase-like"/>
</dbReference>
<evidence type="ECO:0000256" key="1">
    <source>
        <dbReference type="ARBA" id="ARBA00022962"/>
    </source>
</evidence>
<sequence>MKRVAISQRRDADPNYREVRDCLDIRFAKLLWEWGFLPLPLASGVSNPSTYLHAMSPDAIVFTGGNDIGSAPERDALETAALDYAAYYQLPVFGICRGLQMLNHYQGGHLRSISGHVAIEHTISGPLTQHSPRTVNSYHKYAVYPDTLGNNLRALAWVEDGSIEALCHTTLPWLAIMWHPERDSQINAADKAFITMLLTEGRLP</sequence>
<organism evidence="3 4">
    <name type="scientific">Vreelandella lutescens</name>
    <dbReference type="NCBI Taxonomy" id="1602943"/>
    <lineage>
        <taxon>Bacteria</taxon>
        <taxon>Pseudomonadati</taxon>
        <taxon>Pseudomonadota</taxon>
        <taxon>Gammaproteobacteria</taxon>
        <taxon>Oceanospirillales</taxon>
        <taxon>Halomonadaceae</taxon>
        <taxon>Vreelandella</taxon>
    </lineage>
</organism>
<evidence type="ECO:0000313" key="4">
    <source>
        <dbReference type="Proteomes" id="UP000597301"/>
    </source>
</evidence>
<dbReference type="InterPro" id="IPR017926">
    <property type="entry name" value="GATASE"/>
</dbReference>
<dbReference type="Proteomes" id="UP000597301">
    <property type="component" value="Unassembled WGS sequence"/>
</dbReference>
<dbReference type="Gene3D" id="3.40.50.880">
    <property type="match status" value="1"/>
</dbReference>
<comment type="caution">
    <text evidence="3">The sequence shown here is derived from an EMBL/GenBank/DDBJ whole genome shotgun (WGS) entry which is preliminary data.</text>
</comment>
<reference evidence="4" key="1">
    <citation type="journal article" date="2019" name="Int. J. Syst. Evol. Microbiol.">
        <title>The Global Catalogue of Microorganisms (GCM) 10K type strain sequencing project: providing services to taxonomists for standard genome sequencing and annotation.</title>
        <authorList>
            <consortium name="The Broad Institute Genomics Platform"/>
            <consortium name="The Broad Institute Genome Sequencing Center for Infectious Disease"/>
            <person name="Wu L."/>
            <person name="Ma J."/>
        </authorList>
    </citation>
    <scope>NUCLEOTIDE SEQUENCE [LARGE SCALE GENOMIC DNA]</scope>
    <source>
        <strain evidence="4">CGMCC 1.15122</strain>
    </source>
</reference>
<keyword evidence="4" id="KW-1185">Reference proteome</keyword>
<proteinExistence type="predicted"/>
<evidence type="ECO:0000259" key="2">
    <source>
        <dbReference type="Pfam" id="PF00117"/>
    </source>
</evidence>
<dbReference type="PANTHER" id="PTHR43418">
    <property type="entry name" value="MULTIFUNCTIONAL TRYPTOPHAN BIOSYNTHESIS PROTEIN-RELATED"/>
    <property type="match status" value="1"/>
</dbReference>
<dbReference type="SUPFAM" id="SSF52317">
    <property type="entry name" value="Class I glutamine amidotransferase-like"/>
    <property type="match status" value="1"/>
</dbReference>
<dbReference type="RefSeq" id="WP_188640520.1">
    <property type="nucleotide sequence ID" value="NZ_BMHM01000008.1"/>
</dbReference>
<dbReference type="Pfam" id="PF00117">
    <property type="entry name" value="GATase"/>
    <property type="match status" value="1"/>
</dbReference>
<feature type="domain" description="Glutamine amidotransferase" evidence="2">
    <location>
        <begin position="54"/>
        <end position="186"/>
    </location>
</feature>
<evidence type="ECO:0000313" key="3">
    <source>
        <dbReference type="EMBL" id="GGC99246.1"/>
    </source>
</evidence>
<protein>
    <submittedName>
        <fullName evidence="3">Glutamine amidotransferase</fullName>
    </submittedName>
</protein>
<accession>A0ABQ1PLN2</accession>
<dbReference type="PROSITE" id="PS51273">
    <property type="entry name" value="GATASE_TYPE_1"/>
    <property type="match status" value="1"/>
</dbReference>